<evidence type="ECO:0008006" key="2">
    <source>
        <dbReference type="Google" id="ProtNLM"/>
    </source>
</evidence>
<reference evidence="1" key="1">
    <citation type="submission" date="2016-10" db="EMBL/GenBank/DDBJ databases">
        <authorList>
            <person name="Varghese N."/>
        </authorList>
    </citation>
    <scope>NUCLEOTIDE SEQUENCE</scope>
</reference>
<reference evidence="1" key="2">
    <citation type="journal article" date="2017" name="Nat. Commun.">
        <title>Single-virus genomics reveals hidden cosmopolitan and abundant viruses.</title>
        <authorList>
            <person name="Martinez-Hernandez F."/>
            <person name="Fornas O."/>
            <person name="Lluesma Gomez M."/>
            <person name="Bolduc B."/>
            <person name="de la Cruz Pena M.J."/>
            <person name="Martinez J.M."/>
            <person name="Anton J."/>
            <person name="Gasol J.M."/>
            <person name="Rosselli R."/>
            <person name="Rodriguez-Valera F."/>
            <person name="Sullivan M.B."/>
            <person name="Acinas S.G."/>
            <person name="Martinez-Garcia M."/>
        </authorList>
    </citation>
    <scope>NUCLEOTIDE SEQUENCE</scope>
</reference>
<dbReference type="Gene3D" id="3.30.310.50">
    <property type="entry name" value="Alpha-D-phosphohexomutase, C-terminal domain"/>
    <property type="match status" value="1"/>
</dbReference>
<organism evidence="1">
    <name type="scientific">uncultured virus</name>
    <dbReference type="NCBI Taxonomy" id="340016"/>
    <lineage>
        <taxon>Viruses</taxon>
        <taxon>environmental samples</taxon>
    </lineage>
</organism>
<protein>
    <recommendedName>
        <fullName evidence="2">DUF2218 domain-containing protein</fullName>
    </recommendedName>
</protein>
<dbReference type="InterPro" id="IPR014543">
    <property type="entry name" value="UCP028291"/>
</dbReference>
<dbReference type="Pfam" id="PF09981">
    <property type="entry name" value="DUF2218"/>
    <property type="match status" value="1"/>
</dbReference>
<accession>A0A218MNG7</accession>
<sequence>MAVISQLTLETTEVQRVIKRLGNHWKHKFEVVEQDGKTLIPFSDTDNVLLSFNETHLFAKLTTVDSDATTKLQQVVLNHINRMANQEFDGTWVDAPSE</sequence>
<name>A0A218MNG7_9VIRU</name>
<proteinExistence type="predicted"/>
<evidence type="ECO:0000313" key="1">
    <source>
        <dbReference type="EMBL" id="ASF00818.1"/>
    </source>
</evidence>
<dbReference type="EMBL" id="KY052857">
    <property type="protein sequence ID" value="ASF00818.1"/>
    <property type="molecule type" value="Genomic_DNA"/>
</dbReference>